<dbReference type="InterPro" id="IPR003864">
    <property type="entry name" value="CSC1/OSCA1-like_7TM"/>
</dbReference>
<feature type="compositionally biased region" description="Polar residues" evidence="9">
    <location>
        <begin position="887"/>
        <end position="900"/>
    </location>
</feature>
<feature type="transmembrane region" description="Helical" evidence="10">
    <location>
        <begin position="193"/>
        <end position="212"/>
    </location>
</feature>
<dbReference type="Pfam" id="PF23242">
    <property type="entry name" value="AAA_lid_TRIP13_C"/>
    <property type="match status" value="1"/>
</dbReference>
<dbReference type="InterPro" id="IPR045122">
    <property type="entry name" value="Csc1-like"/>
</dbReference>
<dbReference type="OrthoDB" id="1689567at2759"/>
<dbReference type="EMBL" id="RIBY02002123">
    <property type="protein sequence ID" value="KAH9825376.1"/>
    <property type="molecule type" value="Genomic_DNA"/>
</dbReference>
<reference evidence="12 13" key="2">
    <citation type="journal article" date="2021" name="Curr. Genet.">
        <title>Genetic response to nitrogen starvation in the aggressive Eucalyptus foliar pathogen Teratosphaeria destructans.</title>
        <authorList>
            <person name="Havenga M."/>
            <person name="Wingfield B.D."/>
            <person name="Wingfield M.J."/>
            <person name="Dreyer L.L."/>
            <person name="Roets F."/>
            <person name="Aylward J."/>
        </authorList>
    </citation>
    <scope>NUCLEOTIDE SEQUENCE [LARGE SCALE GENOMIC DNA]</scope>
    <source>
        <strain evidence="12">CMW44962</strain>
    </source>
</reference>
<comment type="similarity">
    <text evidence="2">Belongs to the AAA ATPase family. PCH2 subfamily.</text>
</comment>
<keyword evidence="5 10" id="KW-0812">Transmembrane</keyword>
<evidence type="ECO:0000256" key="2">
    <source>
        <dbReference type="ARBA" id="ARBA00007271"/>
    </source>
</evidence>
<dbReference type="GO" id="GO:0016887">
    <property type="term" value="F:ATP hydrolysis activity"/>
    <property type="evidence" value="ECO:0007669"/>
    <property type="project" value="InterPro"/>
</dbReference>
<feature type="transmembrane region" description="Helical" evidence="10">
    <location>
        <begin position="109"/>
        <end position="127"/>
    </location>
</feature>
<dbReference type="PANTHER" id="PTHR13018">
    <property type="entry name" value="PROBABLE MEMBRANE PROTEIN DUF221-RELATED"/>
    <property type="match status" value="1"/>
</dbReference>
<dbReference type="Pfam" id="PF14703">
    <property type="entry name" value="PHM7_cyt"/>
    <property type="match status" value="1"/>
</dbReference>
<dbReference type="PROSITE" id="PS00674">
    <property type="entry name" value="AAA"/>
    <property type="match status" value="1"/>
</dbReference>
<dbReference type="PANTHER" id="PTHR13018:SF5">
    <property type="entry name" value="RE44586P"/>
    <property type="match status" value="1"/>
</dbReference>
<feature type="transmembrane region" description="Helical" evidence="10">
    <location>
        <begin position="31"/>
        <end position="52"/>
    </location>
</feature>
<keyword evidence="4" id="KW-0813">Transport</keyword>
<dbReference type="InterPro" id="IPR027417">
    <property type="entry name" value="P-loop_NTPase"/>
</dbReference>
<feature type="compositionally biased region" description="Polar residues" evidence="9">
    <location>
        <begin position="1270"/>
        <end position="1299"/>
    </location>
</feature>
<feature type="transmembrane region" description="Helical" evidence="10">
    <location>
        <begin position="672"/>
        <end position="693"/>
    </location>
</feature>
<evidence type="ECO:0000256" key="9">
    <source>
        <dbReference type="SAM" id="MobiDB-lite"/>
    </source>
</evidence>
<feature type="domain" description="AAA+ ATPase" evidence="11">
    <location>
        <begin position="1072"/>
        <end position="1221"/>
    </location>
</feature>
<organism evidence="12 13">
    <name type="scientific">Teratosphaeria destructans</name>
    <dbReference type="NCBI Taxonomy" id="418781"/>
    <lineage>
        <taxon>Eukaryota</taxon>
        <taxon>Fungi</taxon>
        <taxon>Dikarya</taxon>
        <taxon>Ascomycota</taxon>
        <taxon>Pezizomycotina</taxon>
        <taxon>Dothideomycetes</taxon>
        <taxon>Dothideomycetidae</taxon>
        <taxon>Mycosphaerellales</taxon>
        <taxon>Teratosphaeriaceae</taxon>
        <taxon>Teratosphaeria</taxon>
    </lineage>
</organism>
<evidence type="ECO:0000256" key="10">
    <source>
        <dbReference type="SAM" id="Phobius"/>
    </source>
</evidence>
<feature type="transmembrane region" description="Helical" evidence="10">
    <location>
        <begin position="453"/>
        <end position="475"/>
    </location>
</feature>
<dbReference type="InterPro" id="IPR032880">
    <property type="entry name" value="CSC1/OSCA1-like_N"/>
</dbReference>
<evidence type="ECO:0000256" key="7">
    <source>
        <dbReference type="ARBA" id="ARBA00023136"/>
    </source>
</evidence>
<comment type="caution">
    <text evidence="12">The sequence shown here is derived from an EMBL/GenBank/DDBJ whole genome shotgun (WGS) entry which is preliminary data.</text>
</comment>
<dbReference type="InterPro" id="IPR003593">
    <property type="entry name" value="AAA+_ATPase"/>
</dbReference>
<evidence type="ECO:0000256" key="8">
    <source>
        <dbReference type="ARBA" id="ARBA00023254"/>
    </source>
</evidence>
<dbReference type="Proteomes" id="UP001138500">
    <property type="component" value="Unassembled WGS sequence"/>
</dbReference>
<comment type="similarity">
    <text evidence="3">Belongs to the CSC1 (TC 1.A.17) family.</text>
</comment>
<dbReference type="InterPro" id="IPR058249">
    <property type="entry name" value="Pch2_C"/>
</dbReference>
<dbReference type="GO" id="GO:0005227">
    <property type="term" value="F:calcium-activated cation channel activity"/>
    <property type="evidence" value="ECO:0007669"/>
    <property type="project" value="InterPro"/>
</dbReference>
<reference evidence="12 13" key="1">
    <citation type="journal article" date="2018" name="IMA Fungus">
        <title>IMA Genome-F 10: Nine draft genome sequences of Claviceps purpurea s.lat., including C. arundinis, C. humidiphila, and C. cf. spartinae, pseudomolecules for the pitch canker pathogen Fusarium circinatum, draft genome of Davidsoniella eucalypti, Grosmannia galeiformis, Quambalaria eucalypti, and Teratosphaeria destructans.</title>
        <authorList>
            <person name="Wingfield B.D."/>
            <person name="Liu M."/>
            <person name="Nguyen H.D."/>
            <person name="Lane F.A."/>
            <person name="Morgan S.W."/>
            <person name="De Vos L."/>
            <person name="Wilken P.M."/>
            <person name="Duong T.A."/>
            <person name="Aylward J."/>
            <person name="Coetzee M.P."/>
            <person name="Dadej K."/>
            <person name="De Beer Z.W."/>
            <person name="Findlay W."/>
            <person name="Havenga M."/>
            <person name="Kolarik M."/>
            <person name="Menzies J.G."/>
            <person name="Naidoo K."/>
            <person name="Pochopski O."/>
            <person name="Shoukouhi P."/>
            <person name="Santana Q.C."/>
            <person name="Seifert K.A."/>
            <person name="Soal N."/>
            <person name="Steenkamp E.T."/>
            <person name="Tatham C.T."/>
            <person name="van der Nest M.A."/>
            <person name="Wingfield M.J."/>
        </authorList>
    </citation>
    <scope>NUCLEOTIDE SEQUENCE [LARGE SCALE GENOMIC DNA]</scope>
    <source>
        <strain evidence="12">CMW44962</strain>
    </source>
</reference>
<dbReference type="InterPro" id="IPR003959">
    <property type="entry name" value="ATPase_AAA_core"/>
</dbReference>
<evidence type="ECO:0000313" key="12">
    <source>
        <dbReference type="EMBL" id="KAH9825376.1"/>
    </source>
</evidence>
<keyword evidence="6 10" id="KW-1133">Transmembrane helix</keyword>
<evidence type="ECO:0000259" key="11">
    <source>
        <dbReference type="SMART" id="SM00382"/>
    </source>
</evidence>
<evidence type="ECO:0000256" key="4">
    <source>
        <dbReference type="ARBA" id="ARBA00022448"/>
    </source>
</evidence>
<feature type="region of interest" description="Disordered" evidence="9">
    <location>
        <begin position="1256"/>
        <end position="1299"/>
    </location>
</feature>
<feature type="transmembrane region" description="Helical" evidence="10">
    <location>
        <begin position="734"/>
        <end position="754"/>
    </location>
</feature>
<comment type="subcellular location">
    <subcellularLocation>
        <location evidence="1">Membrane</location>
        <topology evidence="1">Multi-pass membrane protein</topology>
    </subcellularLocation>
</comment>
<name>A0A9W7SMM7_9PEZI</name>
<evidence type="ECO:0000256" key="5">
    <source>
        <dbReference type="ARBA" id="ARBA00022692"/>
    </source>
</evidence>
<dbReference type="InterPro" id="IPR027815">
    <property type="entry name" value="CSC1/OSCA1-like_cyt"/>
</dbReference>
<feature type="transmembrane region" description="Helical" evidence="10">
    <location>
        <begin position="505"/>
        <end position="524"/>
    </location>
</feature>
<protein>
    <submittedName>
        <fullName evidence="12">Calcium-dependent channel, 7TM region, putative phosphate</fullName>
    </submittedName>
</protein>
<evidence type="ECO:0000256" key="1">
    <source>
        <dbReference type="ARBA" id="ARBA00004141"/>
    </source>
</evidence>
<dbReference type="Gene3D" id="3.40.50.300">
    <property type="entry name" value="P-loop containing nucleotide triphosphate hydrolases"/>
    <property type="match status" value="1"/>
</dbReference>
<dbReference type="Pfam" id="PF00004">
    <property type="entry name" value="AAA"/>
    <property type="match status" value="1"/>
</dbReference>
<feature type="region of interest" description="Disordered" evidence="9">
    <location>
        <begin position="861"/>
        <end position="900"/>
    </location>
</feature>
<dbReference type="GO" id="GO:0005886">
    <property type="term" value="C:plasma membrane"/>
    <property type="evidence" value="ECO:0007669"/>
    <property type="project" value="TreeGrafter"/>
</dbReference>
<proteinExistence type="inferred from homology"/>
<feature type="transmembrane region" description="Helical" evidence="10">
    <location>
        <begin position="646"/>
        <end position="666"/>
    </location>
</feature>
<dbReference type="SUPFAM" id="SSF52540">
    <property type="entry name" value="P-loop containing nucleoside triphosphate hydrolases"/>
    <property type="match status" value="1"/>
</dbReference>
<gene>
    <name evidence="12" type="ORF">Tdes44962_MAKER04216</name>
</gene>
<dbReference type="Pfam" id="PF23563">
    <property type="entry name" value="TRIP13_N"/>
    <property type="match status" value="1"/>
</dbReference>
<dbReference type="InterPro" id="IPR003960">
    <property type="entry name" value="ATPase_AAA_CS"/>
</dbReference>
<evidence type="ECO:0000256" key="6">
    <source>
        <dbReference type="ARBA" id="ARBA00022989"/>
    </source>
</evidence>
<keyword evidence="7 10" id="KW-0472">Membrane</keyword>
<feature type="region of interest" description="Disordered" evidence="9">
    <location>
        <begin position="776"/>
        <end position="797"/>
    </location>
</feature>
<evidence type="ECO:0000256" key="3">
    <source>
        <dbReference type="ARBA" id="ARBA00007779"/>
    </source>
</evidence>
<dbReference type="GO" id="GO:0005524">
    <property type="term" value="F:ATP binding"/>
    <property type="evidence" value="ECO:0007669"/>
    <property type="project" value="InterPro"/>
</dbReference>
<dbReference type="SMART" id="SM00382">
    <property type="entry name" value="AAA"/>
    <property type="match status" value="1"/>
</dbReference>
<dbReference type="Pfam" id="PF02714">
    <property type="entry name" value="RSN1_7TM"/>
    <property type="match status" value="1"/>
</dbReference>
<keyword evidence="8" id="KW-0469">Meiosis</keyword>
<dbReference type="Pfam" id="PF13967">
    <property type="entry name" value="RSN1_TM"/>
    <property type="match status" value="1"/>
</dbReference>
<evidence type="ECO:0000313" key="13">
    <source>
        <dbReference type="Proteomes" id="UP001138500"/>
    </source>
</evidence>
<sequence length="1411" mass="158700">MHDSYMNILKEDNGYGDITGQSNPRDTTIQIIFSLALGIGAFLAFCVLRPRWAGIYAARKKRKDEAAALPELPDSMFGWIIPLWKITDQQILASAGLDSYVFLRFFKMAMKFLITTLFFSLIVIKPVHDAFPDDDDLGNGTKKHKDGSKHGKEQDMLLGRSVNLWAADGHNHTNDNGTSPFYPYPWNIETDYLWMYVAFAYLFSTIAIYLIISETRKVIEVRQEYLGTQTTVTDRTIRLSGVPPDLQDEQKIKEFIESLDIGKVESVTLCRKWEVLDKAMMERMNILRRLEEAYTIHMGNRSAERNLESLPISQPPPPRPPAALIPNEEQAESARLLNGQAHVVPYDRVRPKATIRYGRFNLRSKQVDAIDYYTEKLRQADERIKQLRQQKFAPMPLAFVTLDSVAACQMAIQAVLDPSPLQLIANSSPAPSDVIWQNTYLSRRSRMIRSWSITALIVLLTIFWSVILVPIAGLLNTETIGKALPQLGDFLEEHENIRSLVSTQLPTLFATLLTVLVPYLYYYLSWWQGMISQGDIELSAISKNFFFTFFNFFVIFTVLGSASTFYQFWERFGDALQDFQKVAYTIAVSLQKFITFYVNFIILQGLGLFPFRLLEVGAVSLYPIYRMGAKTPRDYAELVQPPVFSYGFYLPSALLVFIICMVYSVLRYSWTVILAGLAYFALGHFVYKYQLLYAMDHQQQSTGRAWGMICDRIFVGLIFFQLTTAGQLLLKQTVYRAVLMIPLLVATIWISILYGKTYKPLMKFIALRSVKRAERYNEDDGSQEPTEDGDRRSVSSNDLTRNVWADTGVNVARLRHQRETRSKYGIAVDESGETIRYVNPSLVAPLESVWIADQNGLAAHEGLSARGDGTGVQPENDDGEPDAVRKSSGSPSAQAVSNRNPDTIMDRYHHLLTPTIHVEVAIKPGASIPCSDQELREFVKQFLVANNTTVSIGSDVGEYRHSPLGQFLDRVEVADYTGPPDDSGYYRPDETALDVQTYTLRPEHQADPRRRIAQEPEESSQTRIIPLPSIALKDEWDSLVFDDALPARLLRYLARMVGMMKQPGLNFAAFNWNRLCLLHGPPGSGKSTLCRALAQKLSIRIGDAFTKSTLVEINTNAMLSKYFGESGKLISTTFERVITMAQDTGAFVCVIMDEVETIAGNREKSSSGSECADGLRATNQLLTVLDRLRRMPNVMVLCTSNLIGSIDQAFLDRVDIKQLIPCPSPEAIYNIFRSCLNELVRSSLIDTATAQFPSQQVPTTVRSNTRRAVSRVASNPSSSPTKAAPRQASTSMQSEDANVRNGQAWDTINAWLKTPEEPDWIVVSSSEIPPFSEMQVRHIQQHSPARRLWTLAQKCHGFSGRTLRRLPILGLAMYTWGGSVSLDDAVSALEAAVGQELLVRSDQSRVAKVEA</sequence>
<keyword evidence="13" id="KW-1185">Reference proteome</keyword>
<feature type="transmembrane region" description="Helical" evidence="10">
    <location>
        <begin position="600"/>
        <end position="625"/>
    </location>
</feature>
<accession>A0A9W7SMM7</accession>
<feature type="transmembrane region" description="Helical" evidence="10">
    <location>
        <begin position="545"/>
        <end position="569"/>
    </location>
</feature>